<dbReference type="EMBL" id="UGUV01000003">
    <property type="protein sequence ID" value="SUE72790.1"/>
    <property type="molecule type" value="Genomic_DNA"/>
</dbReference>
<gene>
    <name evidence="1" type="ORF">NCTC10692_04506</name>
    <name evidence="2" type="ORF">NCTC10692_04946</name>
</gene>
<evidence type="ECO:0000313" key="1">
    <source>
        <dbReference type="EMBL" id="SUE72351.1"/>
    </source>
</evidence>
<evidence type="ECO:0000313" key="2">
    <source>
        <dbReference type="EMBL" id="SUE72790.1"/>
    </source>
</evidence>
<reference evidence="1 3" key="1">
    <citation type="submission" date="2018-06" db="EMBL/GenBank/DDBJ databases">
        <authorList>
            <consortium name="Pathogen Informatics"/>
            <person name="Doyle S."/>
        </authorList>
    </citation>
    <scope>NUCLEOTIDE SEQUENCE [LARGE SCALE GENOMIC DNA]</scope>
    <source>
        <strain evidence="1 3">NCTC10692</strain>
    </source>
</reference>
<protein>
    <submittedName>
        <fullName evidence="1">Uncharacterized protein</fullName>
    </submittedName>
</protein>
<evidence type="ECO:0000313" key="3">
    <source>
        <dbReference type="Proteomes" id="UP000255303"/>
    </source>
</evidence>
<sequence length="336" mass="36644">MNESACIADLSLYELDRHQWLEDNQGSLVGFTTERGKLIAEQVGGCESLRAHQRIPGHINALSVSNENRLALGQCINTYKPVADLVTDYAVDRARSYVQSLFGVSLGEVRVIRAEAHVMPASALGSVYSNGTRGHIVVVPGHSFDPVGVLVRQFAIAAHYTLMRGKVGLAAMMSDDLTQAMVGQYAVLRFATDHPEQCTVMRHMQFLVSWEFAKGLSKTPEMPMGFIASDLGEALMKAYGTGMFRAILQDLYESASHGRAIWFGSSNFTGTALALGFLGDDQGMQRFMAIDAGDRTLADKLSEAFPGAEEDHFQWIQVRFNETLSGVIAKSNAQAA</sequence>
<organism evidence="1 3">
    <name type="scientific">Ectopseudomonas oleovorans</name>
    <name type="common">Pseudomonas oleovorans</name>
    <dbReference type="NCBI Taxonomy" id="301"/>
    <lineage>
        <taxon>Bacteria</taxon>
        <taxon>Pseudomonadati</taxon>
        <taxon>Pseudomonadota</taxon>
        <taxon>Gammaproteobacteria</taxon>
        <taxon>Pseudomonadales</taxon>
        <taxon>Pseudomonadaceae</taxon>
        <taxon>Ectopseudomonas</taxon>
    </lineage>
</organism>
<dbReference type="EMBL" id="UGUV01000003">
    <property type="protein sequence ID" value="SUE72351.1"/>
    <property type="molecule type" value="Genomic_DNA"/>
</dbReference>
<dbReference type="RefSeq" id="WP_074857379.1">
    <property type="nucleotide sequence ID" value="NZ_FNZC01000019.1"/>
</dbReference>
<proteinExistence type="predicted"/>
<accession>A0A379PHS0</accession>
<dbReference type="Proteomes" id="UP000255303">
    <property type="component" value="Unassembled WGS sequence"/>
</dbReference>
<name>A0A379PHS0_ECTOL</name>
<dbReference type="AlphaFoldDB" id="A0A379PHS0"/>